<reference evidence="3" key="1">
    <citation type="submission" date="2020-07" db="EMBL/GenBank/DDBJ databases">
        <authorList>
            <person name="Nieuwenhuis M."/>
            <person name="Van De Peppel L.J.J."/>
        </authorList>
    </citation>
    <scope>NUCLEOTIDE SEQUENCE</scope>
    <source>
        <strain evidence="3">AP01</strain>
        <tissue evidence="3">Mycelium</tissue>
    </source>
</reference>
<dbReference type="AlphaFoldDB" id="A0A9P7K921"/>
<gene>
    <name evidence="3" type="ORF">DXG03_007492</name>
</gene>
<dbReference type="EMBL" id="JABCKV010000556">
    <property type="protein sequence ID" value="KAG5640694.1"/>
    <property type="molecule type" value="Genomic_DNA"/>
</dbReference>
<sequence length="336" mass="38376">MASERTVIADPELAQEMVALLGRELVSTKKTIEQLRTEMSVKVGDTPVRLPTCVELMRRESCHLGQELRAADDLHKLKDQVTNLKAEAKRAQEKASELEAEAQFARERADDTVEQLQEQVDAQQTTILLLQAEIETLRERAEWRELKVELPWQDLANLKSEIKRESEIHDVVEEVSNLMVVTNGRLTASYLQGEIEEGKELQEELHGQNPLDNPDFKTFMENLTRPEDVPRSGKPICSSASDFNKLKSRLTSTDRIVDDTVVGIGYKDPIRSNITKVLKERYNSGELKVTCLVLECIGFNHTLYENLRGQYFEAEKRQRDKEASDKALPPFKKRKT</sequence>
<evidence type="ECO:0000256" key="1">
    <source>
        <dbReference type="SAM" id="Coils"/>
    </source>
</evidence>
<dbReference type="Proteomes" id="UP000775547">
    <property type="component" value="Unassembled WGS sequence"/>
</dbReference>
<keyword evidence="4" id="KW-1185">Reference proteome</keyword>
<proteinExistence type="predicted"/>
<accession>A0A9P7K921</accession>
<organism evidence="3 4">
    <name type="scientific">Asterophora parasitica</name>
    <dbReference type="NCBI Taxonomy" id="117018"/>
    <lineage>
        <taxon>Eukaryota</taxon>
        <taxon>Fungi</taxon>
        <taxon>Dikarya</taxon>
        <taxon>Basidiomycota</taxon>
        <taxon>Agaricomycotina</taxon>
        <taxon>Agaricomycetes</taxon>
        <taxon>Agaricomycetidae</taxon>
        <taxon>Agaricales</taxon>
        <taxon>Tricholomatineae</taxon>
        <taxon>Lyophyllaceae</taxon>
        <taxon>Asterophora</taxon>
    </lineage>
</organism>
<feature type="compositionally biased region" description="Basic and acidic residues" evidence="2">
    <location>
        <begin position="315"/>
        <end position="325"/>
    </location>
</feature>
<keyword evidence="1" id="KW-0175">Coiled coil</keyword>
<protein>
    <submittedName>
        <fullName evidence="3">Uncharacterized protein</fullName>
    </submittedName>
</protein>
<evidence type="ECO:0000313" key="4">
    <source>
        <dbReference type="Proteomes" id="UP000775547"/>
    </source>
</evidence>
<comment type="caution">
    <text evidence="3">The sequence shown here is derived from an EMBL/GenBank/DDBJ whole genome shotgun (WGS) entry which is preliminary data.</text>
</comment>
<evidence type="ECO:0000313" key="3">
    <source>
        <dbReference type="EMBL" id="KAG5640694.1"/>
    </source>
</evidence>
<reference evidence="3" key="2">
    <citation type="submission" date="2021-10" db="EMBL/GenBank/DDBJ databases">
        <title>Phylogenomics reveals ancestral predisposition of the termite-cultivated fungus Termitomyces towards a domesticated lifestyle.</title>
        <authorList>
            <person name="Auxier B."/>
            <person name="Grum-Grzhimaylo A."/>
            <person name="Cardenas M.E."/>
            <person name="Lodge J.D."/>
            <person name="Laessoe T."/>
            <person name="Pedersen O."/>
            <person name="Smith M.E."/>
            <person name="Kuyper T.W."/>
            <person name="Franco-Molano E.A."/>
            <person name="Baroni T.J."/>
            <person name="Aanen D.K."/>
        </authorList>
    </citation>
    <scope>NUCLEOTIDE SEQUENCE</scope>
    <source>
        <strain evidence="3">AP01</strain>
        <tissue evidence="3">Mycelium</tissue>
    </source>
</reference>
<name>A0A9P7K921_9AGAR</name>
<evidence type="ECO:0000256" key="2">
    <source>
        <dbReference type="SAM" id="MobiDB-lite"/>
    </source>
</evidence>
<feature type="coiled-coil region" evidence="1">
    <location>
        <begin position="74"/>
        <end position="140"/>
    </location>
</feature>
<dbReference type="OrthoDB" id="3060478at2759"/>
<feature type="region of interest" description="Disordered" evidence="2">
    <location>
        <begin position="315"/>
        <end position="336"/>
    </location>
</feature>